<dbReference type="GO" id="GO:0005829">
    <property type="term" value="C:cytosol"/>
    <property type="evidence" value="ECO:0007669"/>
    <property type="project" value="TreeGrafter"/>
</dbReference>
<feature type="domain" description="Radical SAM core" evidence="6">
    <location>
        <begin position="171"/>
        <end position="395"/>
    </location>
</feature>
<dbReference type="SMART" id="SM00729">
    <property type="entry name" value="Elp3"/>
    <property type="match status" value="1"/>
</dbReference>
<name>A0A975GJZ3_9BACT</name>
<evidence type="ECO:0000256" key="4">
    <source>
        <dbReference type="ARBA" id="ARBA00023004"/>
    </source>
</evidence>
<dbReference type="GO" id="GO:0051536">
    <property type="term" value="F:iron-sulfur cluster binding"/>
    <property type="evidence" value="ECO:0007669"/>
    <property type="project" value="UniProtKB-KW"/>
</dbReference>
<dbReference type="PANTHER" id="PTHR43409:SF16">
    <property type="entry name" value="SLR0320 PROTEIN"/>
    <property type="match status" value="1"/>
</dbReference>
<keyword evidence="3" id="KW-0479">Metal-binding</keyword>
<keyword evidence="2" id="KW-0949">S-adenosyl-L-methionine</keyword>
<organism evidence="7 8">
    <name type="scientific">Desulfonema magnum</name>
    <dbReference type="NCBI Taxonomy" id="45655"/>
    <lineage>
        <taxon>Bacteria</taxon>
        <taxon>Pseudomonadati</taxon>
        <taxon>Thermodesulfobacteriota</taxon>
        <taxon>Desulfobacteria</taxon>
        <taxon>Desulfobacterales</taxon>
        <taxon>Desulfococcaceae</taxon>
        <taxon>Desulfonema</taxon>
    </lineage>
</organism>
<comment type="cofactor">
    <cofactor evidence="1">
        <name>[4Fe-4S] cluster</name>
        <dbReference type="ChEBI" id="CHEBI:49883"/>
    </cofactor>
</comment>
<dbReference type="InterPro" id="IPR051198">
    <property type="entry name" value="BchE-like"/>
</dbReference>
<protein>
    <submittedName>
        <fullName evidence="7">Radical SAM domain-containing protein</fullName>
    </submittedName>
</protein>
<accession>A0A975GJZ3</accession>
<keyword evidence="4" id="KW-0408">Iron</keyword>
<gene>
    <name evidence="7" type="ORF">dnm_001880</name>
</gene>
<evidence type="ECO:0000313" key="8">
    <source>
        <dbReference type="Proteomes" id="UP000663722"/>
    </source>
</evidence>
<dbReference type="InterPro" id="IPR007197">
    <property type="entry name" value="rSAM"/>
</dbReference>
<dbReference type="Pfam" id="PF04055">
    <property type="entry name" value="Radical_SAM"/>
    <property type="match status" value="1"/>
</dbReference>
<dbReference type="CDD" id="cd01335">
    <property type="entry name" value="Radical_SAM"/>
    <property type="match status" value="1"/>
</dbReference>
<evidence type="ECO:0000313" key="7">
    <source>
        <dbReference type="EMBL" id="QTA84194.1"/>
    </source>
</evidence>
<evidence type="ECO:0000256" key="2">
    <source>
        <dbReference type="ARBA" id="ARBA00022691"/>
    </source>
</evidence>
<dbReference type="SFLD" id="SFLDS00029">
    <property type="entry name" value="Radical_SAM"/>
    <property type="match status" value="1"/>
</dbReference>
<reference evidence="7" key="1">
    <citation type="journal article" date="2021" name="Microb. Physiol.">
        <title>Proteogenomic Insights into the Physiology of Marine, Sulfate-Reducing, Filamentous Desulfonema limicola and Desulfonema magnum.</title>
        <authorList>
            <person name="Schnaars V."/>
            <person name="Wohlbrand L."/>
            <person name="Scheve S."/>
            <person name="Hinrichs C."/>
            <person name="Reinhardt R."/>
            <person name="Rabus R."/>
        </authorList>
    </citation>
    <scope>NUCLEOTIDE SEQUENCE</scope>
    <source>
        <strain evidence="7">4be13</strain>
    </source>
</reference>
<evidence type="ECO:0000256" key="5">
    <source>
        <dbReference type="ARBA" id="ARBA00023014"/>
    </source>
</evidence>
<dbReference type="PANTHER" id="PTHR43409">
    <property type="entry name" value="ANAEROBIC MAGNESIUM-PROTOPORPHYRIN IX MONOMETHYL ESTER CYCLASE-RELATED"/>
    <property type="match status" value="1"/>
</dbReference>
<dbReference type="Gene3D" id="3.40.50.280">
    <property type="entry name" value="Cobalamin-binding domain"/>
    <property type="match status" value="1"/>
</dbReference>
<evidence type="ECO:0000256" key="3">
    <source>
        <dbReference type="ARBA" id="ARBA00022723"/>
    </source>
</evidence>
<sequence>MKNILIISFDLIREGESDKSLSAASLLAFLRNDERYGAEFFVHHLPINVLKFGDRLSEIGSFLSVFNFEEFDAIAISCHVWSEHLTNPLIAKLREAGFRKKIILGGPQISCPNHLVENYPDCQIFIIGYAEQSLLNAILCSEMADFPLFLKNGFDFKSVPSVYTTREIEVADNQKMVRLETKRGCPYRCSFCAHRDLESNRVFNCTGDKVFEELSIFKAKSVRKINVIDPVFNMGQNYLDILREMRRINLSSEISLQTRFENIRGRDGEAFLNLCGALNVHLEFGVQTVVEDEYKAVNRLNNVRKIKSLMRRLNDRDISYEISLIYGLPNQTFDSFRRSVDFVRRNGCDNVVAFPLMLLKGTELYAERRKWNFKERRLGKFGIPVVVGSNSFGEDEWYRMKDLAERLNPSARI</sequence>
<dbReference type="EMBL" id="CP061800">
    <property type="protein sequence ID" value="QTA84194.1"/>
    <property type="molecule type" value="Genomic_DNA"/>
</dbReference>
<evidence type="ECO:0000259" key="6">
    <source>
        <dbReference type="PROSITE" id="PS51918"/>
    </source>
</evidence>
<dbReference type="SFLD" id="SFLDG01082">
    <property type="entry name" value="B12-binding_domain_containing"/>
    <property type="match status" value="1"/>
</dbReference>
<dbReference type="KEGG" id="dmm:dnm_001880"/>
<dbReference type="SUPFAM" id="SSF102114">
    <property type="entry name" value="Radical SAM enzymes"/>
    <property type="match status" value="1"/>
</dbReference>
<dbReference type="Proteomes" id="UP000663722">
    <property type="component" value="Chromosome"/>
</dbReference>
<dbReference type="Gene3D" id="3.80.30.20">
    <property type="entry name" value="tm_1862 like domain"/>
    <property type="match status" value="1"/>
</dbReference>
<keyword evidence="5" id="KW-0411">Iron-sulfur</keyword>
<dbReference type="InterPro" id="IPR058240">
    <property type="entry name" value="rSAM_sf"/>
</dbReference>
<evidence type="ECO:0000256" key="1">
    <source>
        <dbReference type="ARBA" id="ARBA00001966"/>
    </source>
</evidence>
<dbReference type="GO" id="GO:0046872">
    <property type="term" value="F:metal ion binding"/>
    <property type="evidence" value="ECO:0007669"/>
    <property type="project" value="UniProtKB-KW"/>
</dbReference>
<proteinExistence type="predicted"/>
<dbReference type="RefSeq" id="WP_207680794.1">
    <property type="nucleotide sequence ID" value="NZ_CP061800.1"/>
</dbReference>
<dbReference type="PROSITE" id="PS51918">
    <property type="entry name" value="RADICAL_SAM"/>
    <property type="match status" value="1"/>
</dbReference>
<dbReference type="InterPro" id="IPR023404">
    <property type="entry name" value="rSAM_horseshoe"/>
</dbReference>
<dbReference type="GO" id="GO:0003824">
    <property type="term" value="F:catalytic activity"/>
    <property type="evidence" value="ECO:0007669"/>
    <property type="project" value="InterPro"/>
</dbReference>
<keyword evidence="8" id="KW-1185">Reference proteome</keyword>
<dbReference type="AlphaFoldDB" id="A0A975GJZ3"/>
<dbReference type="InterPro" id="IPR006638">
    <property type="entry name" value="Elp3/MiaA/NifB-like_rSAM"/>
</dbReference>